<organism evidence="2 3">
    <name type="scientific">Arthrobacter phage DrYang</name>
    <dbReference type="NCBI Taxonomy" id="2686080"/>
    <lineage>
        <taxon>Viruses</taxon>
        <taxon>Duplodnaviria</taxon>
        <taxon>Heunggongvirae</taxon>
        <taxon>Uroviricota</taxon>
        <taxon>Caudoviricetes</taxon>
        <taxon>Klausavirus</taxon>
        <taxon>Klausavirus dryang</taxon>
    </lineage>
</organism>
<dbReference type="KEGG" id="vg:55815404"/>
<keyword evidence="3" id="KW-1185">Reference proteome</keyword>
<evidence type="ECO:0000256" key="1">
    <source>
        <dbReference type="SAM" id="MobiDB-lite"/>
    </source>
</evidence>
<dbReference type="Proteomes" id="UP000438167">
    <property type="component" value="Segment"/>
</dbReference>
<accession>A0A6B9J7N9</accession>
<protein>
    <submittedName>
        <fullName evidence="2">Uncharacterized protein</fullName>
    </submittedName>
</protein>
<name>A0A6B9J7N9_9CAUD</name>
<proteinExistence type="predicted"/>
<gene>
    <name evidence="2" type="primary">76</name>
    <name evidence="2" type="ORF">SEA_DRYANG_76</name>
</gene>
<evidence type="ECO:0000313" key="2">
    <source>
        <dbReference type="EMBL" id="QGZ17175.1"/>
    </source>
</evidence>
<reference evidence="2 3" key="1">
    <citation type="submission" date="2019-11" db="EMBL/GenBank/DDBJ databases">
        <authorList>
            <person name="Donovan J."/>
            <person name="Schaffer R."/>
            <person name="Bae M.S."/>
            <person name="Gitobu P.N."/>
            <person name="Guan P."/>
            <person name="Olavarrieta M.P."/>
            <person name="Perez Cortez K."/>
            <person name="Tozier F.G."/>
            <person name="Vasilopoulos H."/>
            <person name="Zhang S."/>
            <person name="Kapinos A."/>
            <person name="Freise A.C."/>
            <person name="Moberg-Parker J."/>
            <person name="Garlena R.A."/>
            <person name="Russell D.A."/>
            <person name="Pope W.H."/>
            <person name="Jacobs-Sera D."/>
            <person name="Hatfull G.F."/>
        </authorList>
    </citation>
    <scope>NUCLEOTIDE SEQUENCE [LARGE SCALE GENOMIC DNA]</scope>
</reference>
<sequence length="274" mass="30404">MTNCIDLIKEARPEAPKGSFYSCPHGRVYRLKAKGWKPVRNPWLIRRVERECREAMLERAFDELARVCEAAAARADAEADREAREDANRLHNANERAKARAVVDAPDPSMPREEHKRRVLRVFHAARRGGKTYNEAVDYSVERYAENNHLNKHTVHNMLLEAYNDTQEGTPRVSLVKDDGTDKTPDEIRAEAGAINAAAANRRAETAQAFEGGKLTDETPVNAIKVELSPAVAVAADGTRRPAPVITVDGSPDLAAVRKAAANVVAREQGQWLR</sequence>
<evidence type="ECO:0000313" key="3">
    <source>
        <dbReference type="Proteomes" id="UP000438167"/>
    </source>
</evidence>
<feature type="region of interest" description="Disordered" evidence="1">
    <location>
        <begin position="79"/>
        <end position="115"/>
    </location>
</feature>
<dbReference type="RefSeq" id="YP_009885998.1">
    <property type="nucleotide sequence ID" value="NC_049489.1"/>
</dbReference>
<dbReference type="EMBL" id="MN703411">
    <property type="protein sequence ID" value="QGZ17175.1"/>
    <property type="molecule type" value="Genomic_DNA"/>
</dbReference>
<feature type="compositionally biased region" description="Basic and acidic residues" evidence="1">
    <location>
        <begin position="79"/>
        <end position="98"/>
    </location>
</feature>
<dbReference type="GeneID" id="55815404"/>